<feature type="active site" description="Nucleophile" evidence="5">
    <location>
        <position position="248"/>
    </location>
</feature>
<dbReference type="InterPro" id="IPR023269">
    <property type="entry name" value="RCMT_subfamily_9"/>
</dbReference>
<keyword evidence="4 5" id="KW-0694">RNA-binding</keyword>
<evidence type="ECO:0000256" key="5">
    <source>
        <dbReference type="PROSITE-ProRule" id="PRU01023"/>
    </source>
</evidence>
<comment type="caution">
    <text evidence="7">The sequence shown here is derived from an EMBL/GenBank/DDBJ whole genome shotgun (WGS) entry which is preliminary data.</text>
</comment>
<dbReference type="GO" id="GO:0001510">
    <property type="term" value="P:RNA methylation"/>
    <property type="evidence" value="ECO:0007669"/>
    <property type="project" value="InterPro"/>
</dbReference>
<comment type="similarity">
    <text evidence="5">Belongs to the class I-like SAM-binding methyltransferase superfamily. RsmB/NOP family.</text>
</comment>
<feature type="domain" description="SAM-dependent MTase RsmB/NOP-type" evidence="6">
    <location>
        <begin position="24"/>
        <end position="307"/>
    </location>
</feature>
<reference evidence="7" key="1">
    <citation type="submission" date="2021-09" db="EMBL/GenBank/DDBJ databases">
        <authorList>
            <consortium name="AG Swart"/>
            <person name="Singh M."/>
            <person name="Singh A."/>
            <person name="Seah K."/>
            <person name="Emmerich C."/>
        </authorList>
    </citation>
    <scope>NUCLEOTIDE SEQUENCE</scope>
    <source>
        <strain evidence="7">ATCC30299</strain>
    </source>
</reference>
<keyword evidence="1 5" id="KW-0489">Methyltransferase</keyword>
<dbReference type="InterPro" id="IPR001678">
    <property type="entry name" value="MeTrfase_RsmB-F_NOP2_dom"/>
</dbReference>
<dbReference type="PANTHER" id="PTHR22807">
    <property type="entry name" value="NOP2 YEAST -RELATED NOL1/NOP2/FMU SUN DOMAIN-CONTAINING"/>
    <property type="match status" value="1"/>
</dbReference>
<feature type="binding site" evidence="5">
    <location>
        <position position="187"/>
    </location>
    <ligand>
        <name>S-adenosyl-L-methionine</name>
        <dbReference type="ChEBI" id="CHEBI:59789"/>
    </ligand>
</feature>
<sequence>MIDDVYLKFPVEFVQFLNENQVDPAVFMQNDLPRFVRVNPKNPADKAQFLQELQQLNPEVQCSVEDLGWIKDFWAVSGEAKIVNTPSYIQGKIYGMDASSAIPVLSLKLKPDISVLDMCCAPGAKLLYLNDLLDESSSISGIDISQDRLKVTRSLLKKYNARNEIQLICHDALTWDTDLQFDRILVDAECTHEGSIKHMKKFTRQWGWETFKKRVMDTHVELERLQRGLLNKGCDLLKPGGRIVYSTCSFCRCENEDIVDFVVNSRNDMTVKVVEGEFPCKRDRSFMKFDPLISRTGGQFVAVLKKAK</sequence>
<evidence type="ECO:0000256" key="4">
    <source>
        <dbReference type="ARBA" id="ARBA00022884"/>
    </source>
</evidence>
<dbReference type="PRINTS" id="PR02008">
    <property type="entry name" value="RCMTFAMILY"/>
</dbReference>
<evidence type="ECO:0000256" key="2">
    <source>
        <dbReference type="ARBA" id="ARBA00022679"/>
    </source>
</evidence>
<organism evidence="7 8">
    <name type="scientific">Blepharisma stoltei</name>
    <dbReference type="NCBI Taxonomy" id="1481888"/>
    <lineage>
        <taxon>Eukaryota</taxon>
        <taxon>Sar</taxon>
        <taxon>Alveolata</taxon>
        <taxon>Ciliophora</taxon>
        <taxon>Postciliodesmatophora</taxon>
        <taxon>Heterotrichea</taxon>
        <taxon>Heterotrichida</taxon>
        <taxon>Blepharismidae</taxon>
        <taxon>Blepharisma</taxon>
    </lineage>
</organism>
<name>A0AAU9ISC0_9CILI</name>
<evidence type="ECO:0000313" key="8">
    <source>
        <dbReference type="Proteomes" id="UP001162131"/>
    </source>
</evidence>
<dbReference type="GO" id="GO:0008173">
    <property type="term" value="F:RNA methyltransferase activity"/>
    <property type="evidence" value="ECO:0007669"/>
    <property type="project" value="InterPro"/>
</dbReference>
<dbReference type="Gene3D" id="3.40.50.150">
    <property type="entry name" value="Vaccinia Virus protein VP39"/>
    <property type="match status" value="1"/>
</dbReference>
<dbReference type="EMBL" id="CAJZBQ010000013">
    <property type="protein sequence ID" value="CAG9315059.1"/>
    <property type="molecule type" value="Genomic_DNA"/>
</dbReference>
<dbReference type="AlphaFoldDB" id="A0AAU9ISC0"/>
<gene>
    <name evidence="7" type="ORF">BSTOLATCC_MIC12834</name>
</gene>
<dbReference type="InterPro" id="IPR029063">
    <property type="entry name" value="SAM-dependent_MTases_sf"/>
</dbReference>
<feature type="binding site" evidence="5">
    <location>
        <position position="143"/>
    </location>
    <ligand>
        <name>S-adenosyl-L-methionine</name>
        <dbReference type="ChEBI" id="CHEBI:59789"/>
    </ligand>
</feature>
<keyword evidence="8" id="KW-1185">Reference proteome</keyword>
<keyword evidence="3 5" id="KW-0949">S-adenosyl-L-methionine</keyword>
<dbReference type="PROSITE" id="PS51686">
    <property type="entry name" value="SAM_MT_RSMB_NOP"/>
    <property type="match status" value="1"/>
</dbReference>
<dbReference type="Pfam" id="PF01189">
    <property type="entry name" value="Methyltr_RsmB-F"/>
    <property type="match status" value="1"/>
</dbReference>
<evidence type="ECO:0000259" key="6">
    <source>
        <dbReference type="PROSITE" id="PS51686"/>
    </source>
</evidence>
<proteinExistence type="inferred from homology"/>
<dbReference type="Proteomes" id="UP001162131">
    <property type="component" value="Unassembled WGS sequence"/>
</dbReference>
<evidence type="ECO:0000313" key="7">
    <source>
        <dbReference type="EMBL" id="CAG9315059.1"/>
    </source>
</evidence>
<dbReference type="InterPro" id="IPR023267">
    <property type="entry name" value="RCMT"/>
</dbReference>
<protein>
    <recommendedName>
        <fullName evidence="6">SAM-dependent MTase RsmB/NOP-type domain-containing protein</fullName>
    </recommendedName>
</protein>
<accession>A0AAU9ISC0</accession>
<dbReference type="SUPFAM" id="SSF53335">
    <property type="entry name" value="S-adenosyl-L-methionine-dependent methyltransferases"/>
    <property type="match status" value="1"/>
</dbReference>
<comment type="caution">
    <text evidence="5">Lacks conserved residue(s) required for the propagation of feature annotation.</text>
</comment>
<evidence type="ECO:0000256" key="1">
    <source>
        <dbReference type="ARBA" id="ARBA00022603"/>
    </source>
</evidence>
<evidence type="ECO:0000256" key="3">
    <source>
        <dbReference type="ARBA" id="ARBA00022691"/>
    </source>
</evidence>
<keyword evidence="2 5" id="KW-0808">Transferase</keyword>
<dbReference type="PRINTS" id="PR02010">
    <property type="entry name" value="RCMT9"/>
</dbReference>
<dbReference type="InterPro" id="IPR049560">
    <property type="entry name" value="MeTrfase_RsmB-F_NOP2_cat"/>
</dbReference>
<feature type="binding site" evidence="5">
    <location>
        <position position="171"/>
    </location>
    <ligand>
        <name>S-adenosyl-L-methionine</name>
        <dbReference type="ChEBI" id="CHEBI:59789"/>
    </ligand>
</feature>
<dbReference type="GO" id="GO:0003723">
    <property type="term" value="F:RNA binding"/>
    <property type="evidence" value="ECO:0007669"/>
    <property type="project" value="UniProtKB-UniRule"/>
</dbReference>
<dbReference type="PANTHER" id="PTHR22807:SF16">
    <property type="entry name" value="SAM-DEPENDENT MTASE RSMB_NOP-TYPE DOMAIN-CONTAINING PROTEIN"/>
    <property type="match status" value="1"/>
</dbReference>